<dbReference type="PIR" id="A83869">
    <property type="entry name" value="A83869"/>
</dbReference>
<evidence type="ECO:0000313" key="3">
    <source>
        <dbReference type="Proteomes" id="UP000001258"/>
    </source>
</evidence>
<evidence type="ECO:0000313" key="2">
    <source>
        <dbReference type="EMBL" id="BAB05472.1"/>
    </source>
</evidence>
<feature type="chain" id="PRO_5004328095" evidence="1">
    <location>
        <begin position="29"/>
        <end position="134"/>
    </location>
</feature>
<dbReference type="KEGG" id="bha:BH1753"/>
<dbReference type="STRING" id="272558.gene:10727651"/>
<reference evidence="2 3" key="1">
    <citation type="journal article" date="2000" name="Nucleic Acids Res.">
        <title>Complete genome sequence of the alkaliphilic bacterium Bacillus halodurans and genomic sequence comparison with Bacillus subtilis.</title>
        <authorList>
            <person name="Takami H."/>
            <person name="Nakasone K."/>
            <person name="Takaki Y."/>
            <person name="Maeno G."/>
            <person name="Sasaki R."/>
            <person name="Masui N."/>
            <person name="Fuji F."/>
            <person name="Hirama C."/>
            <person name="Nakamura Y."/>
            <person name="Ogasawara N."/>
            <person name="Kuhara S."/>
            <person name="Horikoshi K."/>
        </authorList>
    </citation>
    <scope>NUCLEOTIDE SEQUENCE [LARGE SCALE GENOMIC DNA]</scope>
    <source>
        <strain evidence="3">ATCC BAA-125 / DSM 18197 / FERM 7344 / JCM 9153 / C-125</strain>
    </source>
</reference>
<dbReference type="EMBL" id="BA000004">
    <property type="protein sequence ID" value="BAB05472.1"/>
    <property type="molecule type" value="Genomic_DNA"/>
</dbReference>
<dbReference type="OrthoDB" id="5023307at2"/>
<keyword evidence="3" id="KW-1185">Reference proteome</keyword>
<evidence type="ECO:0000256" key="1">
    <source>
        <dbReference type="SAM" id="SignalP"/>
    </source>
</evidence>
<dbReference type="eggNOG" id="ENOG502ZVV8">
    <property type="taxonomic scope" value="Bacteria"/>
</dbReference>
<keyword evidence="1" id="KW-0732">Signal</keyword>
<proteinExistence type="predicted"/>
<dbReference type="HOGENOM" id="CLU_119037_0_0_9"/>
<dbReference type="Proteomes" id="UP000001258">
    <property type="component" value="Chromosome"/>
</dbReference>
<organism evidence="2 3">
    <name type="scientific">Halalkalibacterium halodurans (strain ATCC BAA-125 / DSM 18197 / FERM 7344 / JCM 9153 / C-125)</name>
    <name type="common">Bacillus halodurans</name>
    <dbReference type="NCBI Taxonomy" id="272558"/>
    <lineage>
        <taxon>Bacteria</taxon>
        <taxon>Bacillati</taxon>
        <taxon>Bacillota</taxon>
        <taxon>Bacilli</taxon>
        <taxon>Bacillales</taxon>
        <taxon>Bacillaceae</taxon>
        <taxon>Halalkalibacterium (ex Joshi et al. 2022)</taxon>
    </lineage>
</organism>
<protein>
    <submittedName>
        <fullName evidence="2">BH1753 protein</fullName>
    </submittedName>
</protein>
<name>Q9KC21_HALH5</name>
<gene>
    <name evidence="2" type="ordered locus">BH1753</name>
</gene>
<dbReference type="AlphaFoldDB" id="Q9KC21"/>
<dbReference type="RefSeq" id="WP_010897914.1">
    <property type="nucleotide sequence ID" value="NC_002570.2"/>
</dbReference>
<sequence length="134" mass="15075">MKLNLRKKLIAGVTFLGIFGAMSGVALAEDDAVGGWVEGEGYWTSKDNYEIRKSSSPTSHQGWKQVRERSGGKQYRAVGVTQWSKQHYTRAQMVGRVSGYVHADSYRVWGTDSTEARSPWISKNYQARTFYGSK</sequence>
<dbReference type="GeneID" id="87597365"/>
<accession>Q9KC21</accession>
<feature type="signal peptide" evidence="1">
    <location>
        <begin position="1"/>
        <end position="28"/>
    </location>
</feature>